<dbReference type="Gene3D" id="3.40.50.1240">
    <property type="entry name" value="Phosphoglycerate mutase-like"/>
    <property type="match status" value="1"/>
</dbReference>
<dbReference type="PRINTS" id="PR00991">
    <property type="entry name" value="6PFRUCTKNASE"/>
</dbReference>
<dbReference type="PANTHER" id="PTHR10606">
    <property type="entry name" value="6-PHOSPHOFRUCTO-2-KINASE/FRUCTOSE-2,6-BISPHOSPHATASE"/>
    <property type="match status" value="1"/>
</dbReference>
<dbReference type="SMART" id="SM00855">
    <property type="entry name" value="PGAM"/>
    <property type="match status" value="1"/>
</dbReference>
<evidence type="ECO:0000256" key="4">
    <source>
        <dbReference type="SAM" id="MobiDB-lite"/>
    </source>
</evidence>
<evidence type="ECO:0000256" key="2">
    <source>
        <dbReference type="ARBA" id="ARBA00022840"/>
    </source>
</evidence>
<feature type="region of interest" description="Disordered" evidence="4">
    <location>
        <begin position="17"/>
        <end position="89"/>
    </location>
</feature>
<comment type="caution">
    <text evidence="6">The sequence shown here is derived from an EMBL/GenBank/DDBJ whole genome shotgun (WGS) entry which is preliminary data.</text>
</comment>
<feature type="binding site" evidence="3">
    <location>
        <begin position="395"/>
        <end position="402"/>
    </location>
    <ligand>
        <name>substrate</name>
    </ligand>
</feature>
<evidence type="ECO:0000256" key="3">
    <source>
        <dbReference type="PIRSR" id="PIRSR613078-2"/>
    </source>
</evidence>
<dbReference type="AlphaFoldDB" id="A0AAN7UEC9"/>
<dbReference type="InterPro" id="IPR029033">
    <property type="entry name" value="His_PPase_superfam"/>
</dbReference>
<dbReference type="InterPro" id="IPR027417">
    <property type="entry name" value="P-loop_NTPase"/>
</dbReference>
<dbReference type="GO" id="GO:0006000">
    <property type="term" value="P:fructose metabolic process"/>
    <property type="evidence" value="ECO:0007669"/>
    <property type="project" value="InterPro"/>
</dbReference>
<feature type="domain" description="6-phosphofructo-2-kinase" evidence="5">
    <location>
        <begin position="177"/>
        <end position="388"/>
    </location>
</feature>
<feature type="compositionally biased region" description="Low complexity" evidence="4">
    <location>
        <begin position="28"/>
        <end position="86"/>
    </location>
</feature>
<feature type="binding site" evidence="3">
    <location>
        <position position="453"/>
    </location>
    <ligand>
        <name>substrate</name>
    </ligand>
</feature>
<reference evidence="6 7" key="1">
    <citation type="submission" date="2023-11" db="EMBL/GenBank/DDBJ databases">
        <title>Dfirmibasis_genome.</title>
        <authorList>
            <person name="Edelbroek B."/>
            <person name="Kjellin J."/>
            <person name="Jerlstrom-Hultqvist J."/>
            <person name="Soderbom F."/>
        </authorList>
    </citation>
    <scope>NUCLEOTIDE SEQUENCE [LARGE SCALE GENOMIC DNA]</scope>
    <source>
        <strain evidence="6 7">TNS-C-14</strain>
    </source>
</reference>
<accession>A0AAN7UEC9</accession>
<dbReference type="SUPFAM" id="SSF52540">
    <property type="entry name" value="P-loop containing nucleoside triphosphate hydrolases"/>
    <property type="match status" value="1"/>
</dbReference>
<dbReference type="GO" id="GO:0004331">
    <property type="term" value="F:fructose-2,6-bisphosphate 2-phosphatase activity"/>
    <property type="evidence" value="ECO:0007669"/>
    <property type="project" value="TreeGrafter"/>
</dbReference>
<dbReference type="PROSITE" id="PS00175">
    <property type="entry name" value="PG_MUTASE"/>
    <property type="match status" value="1"/>
</dbReference>
<evidence type="ECO:0000259" key="5">
    <source>
        <dbReference type="Pfam" id="PF01591"/>
    </source>
</evidence>
<proteinExistence type="predicted"/>
<evidence type="ECO:0000256" key="1">
    <source>
        <dbReference type="ARBA" id="ARBA00022741"/>
    </source>
</evidence>
<dbReference type="InterPro" id="IPR003094">
    <property type="entry name" value="6Pfruct_kin"/>
</dbReference>
<dbReference type="GO" id="GO:0005524">
    <property type="term" value="F:ATP binding"/>
    <property type="evidence" value="ECO:0007669"/>
    <property type="project" value="UniProtKB-KW"/>
</dbReference>
<gene>
    <name evidence="6" type="ORF">RB653_006362</name>
</gene>
<dbReference type="InterPro" id="IPR013079">
    <property type="entry name" value="6Phosfructo_kin"/>
</dbReference>
<dbReference type="GO" id="GO:0003873">
    <property type="term" value="F:6-phosphofructo-2-kinase activity"/>
    <property type="evidence" value="ECO:0007669"/>
    <property type="project" value="InterPro"/>
</dbReference>
<dbReference type="FunFam" id="3.40.50.300:FF:000644">
    <property type="entry name" value="GpmB, Fructose-2,6-bisphosphatase"/>
    <property type="match status" value="1"/>
</dbReference>
<dbReference type="PIRSF" id="PIRSF000709">
    <property type="entry name" value="6PFK_2-Ptase"/>
    <property type="match status" value="1"/>
</dbReference>
<name>A0AAN7UEC9_9MYCE</name>
<dbReference type="SUPFAM" id="SSF53254">
    <property type="entry name" value="Phosphoglycerate mutase-like"/>
    <property type="match status" value="1"/>
</dbReference>
<dbReference type="InterPro" id="IPR001345">
    <property type="entry name" value="PG/BPGM_mutase_AS"/>
</dbReference>
<dbReference type="FunFam" id="3.40.50.1240:FF:000006">
    <property type="entry name" value="6-phosphofructo-2-kinase/fructose-2, 6-bisphosphatase"/>
    <property type="match status" value="1"/>
</dbReference>
<dbReference type="EMBL" id="JAVFKY010000001">
    <property type="protein sequence ID" value="KAK5584745.1"/>
    <property type="molecule type" value="Genomic_DNA"/>
</dbReference>
<dbReference type="GO" id="GO:0006003">
    <property type="term" value="P:fructose 2,6-bisphosphate metabolic process"/>
    <property type="evidence" value="ECO:0007669"/>
    <property type="project" value="InterPro"/>
</dbReference>
<dbReference type="Pfam" id="PF00300">
    <property type="entry name" value="His_Phos_1"/>
    <property type="match status" value="1"/>
</dbReference>
<protein>
    <recommendedName>
        <fullName evidence="5">6-phosphofructo-2-kinase domain-containing protein</fullName>
    </recommendedName>
</protein>
<dbReference type="PANTHER" id="PTHR10606:SF44">
    <property type="entry name" value="6-PHOSPHOFRUCTO 2-KINASE_FRUCTOSE 2,6-BISPHOSPHATASE LONG FORM"/>
    <property type="match status" value="1"/>
</dbReference>
<dbReference type="InterPro" id="IPR013078">
    <property type="entry name" value="His_Pase_superF_clade-1"/>
</dbReference>
<dbReference type="CDD" id="cd07067">
    <property type="entry name" value="HP_PGM_like"/>
    <property type="match status" value="1"/>
</dbReference>
<evidence type="ECO:0000313" key="7">
    <source>
        <dbReference type="Proteomes" id="UP001344447"/>
    </source>
</evidence>
<dbReference type="Pfam" id="PF01591">
    <property type="entry name" value="6PF2K"/>
    <property type="match status" value="1"/>
</dbReference>
<dbReference type="Gene3D" id="3.40.50.300">
    <property type="entry name" value="P-loop containing nucleotide triphosphate hydrolases"/>
    <property type="match status" value="1"/>
</dbReference>
<keyword evidence="2" id="KW-0067">ATP-binding</keyword>
<dbReference type="GO" id="GO:0005829">
    <property type="term" value="C:cytosol"/>
    <property type="evidence" value="ECO:0007669"/>
    <property type="project" value="TreeGrafter"/>
</dbReference>
<evidence type="ECO:0000313" key="6">
    <source>
        <dbReference type="EMBL" id="KAK5584745.1"/>
    </source>
</evidence>
<keyword evidence="7" id="KW-1185">Reference proteome</keyword>
<keyword evidence="1" id="KW-0547">Nucleotide-binding</keyword>
<sequence>MHKSMSSNNILTTQITIDNNHNDHDESNYSIPKSSPSSSPPGSNIISSPSSNRYSNNFNNSNFSSSSSSSSSNSNNSNNNVHSPSYTPGSKEIFFRVKDRVKKAYFKGTTVEDLKLLFLQKFPEFPKDVDIQFLIIDKGTNKEQQVNDVCDIKEHQELLIRHEYNEDTKKRSQGYTGLDKEKIVLVMVGLPARGKTYVARKICRMLNWMLVPAKVFNVGEYRRLRIGAGQPHDFFDPHNPEGIKARLHMAVAALDDMISWLHNGGRVGIYDATNSTNERRQLVEKRCTREKMTVVYVESICNDASVIEHNIKETKLLSPDYQGVDPSKAVQDFRDRINHYLKVYETVEGEKTRYIKLYDVGKKIEVNNITGYIPSRVVFFLMNLHLHPRPIWLTRHGESEFNAQNRIGGDSDLTERGDNYAHQLAVWISEWCSKVRADGYDGEVVVWTSSLKRAIRTAQYISQPKVVMRALDEIDAGICDGMTYDEIQEKMPDERAARDSDKLQYRYPRGESYEDVIQRLEPLLLELERTKSPVLIVSHQATLRCLYSYLKGRVKEECPFINIPLHTLIQLSPKAYGCEETAFKLAN</sequence>
<organism evidence="6 7">
    <name type="scientific">Dictyostelium firmibasis</name>
    <dbReference type="NCBI Taxonomy" id="79012"/>
    <lineage>
        <taxon>Eukaryota</taxon>
        <taxon>Amoebozoa</taxon>
        <taxon>Evosea</taxon>
        <taxon>Eumycetozoa</taxon>
        <taxon>Dictyostelia</taxon>
        <taxon>Dictyosteliales</taxon>
        <taxon>Dictyosteliaceae</taxon>
        <taxon>Dictyostelium</taxon>
    </lineage>
</organism>
<dbReference type="Proteomes" id="UP001344447">
    <property type="component" value="Unassembled WGS sequence"/>
</dbReference>